<comment type="caution">
    <text evidence="2">The sequence shown here is derived from an EMBL/GenBank/DDBJ whole genome shotgun (WGS) entry which is preliminary data.</text>
</comment>
<sequence>MVQHWSPTHEACPFGGLLVSSISIGVVLTKLRYTASHHNHHTQHAEPLSSSLVPPSPKPSHEPVIPAKAPPFEGFSPFLMGADTYCALCGALANYMFWLDDPDFSEDGPSDPFTPGIISREDCEWLGNVHILSENPKTSAFLSGRVKGNDLGFYCREDGGDFPTGEHAIPTYTGGHGETLFFPVHSECYDQLCLALAPEPVDLDVLYQTFKAVSKKGYASSLNLDYGAVKECMRQFWEAQVGTEDFVTAPSSDTALLDFYQALIRDSPQADDQRFLVTSKIGPVSEDVSVSDPFYKLSPELALQTMYLLDTSSVRRWRASSRPIAQISLGNGFQRSRVYHDKPWLYDLCTAGLGVDWGYVNRKLDLVSSRPEKVARQMEEIGRETRNKPRRQGREPQVDYQLCIRDWSDMNVKLTNRRRIWGVIDQVLDLYCPRKAAKERERRD</sequence>
<proteinExistence type="predicted"/>
<feature type="region of interest" description="Disordered" evidence="1">
    <location>
        <begin position="39"/>
        <end position="63"/>
    </location>
</feature>
<dbReference type="Proteomes" id="UP000622797">
    <property type="component" value="Unassembled WGS sequence"/>
</dbReference>
<evidence type="ECO:0000256" key="1">
    <source>
        <dbReference type="SAM" id="MobiDB-lite"/>
    </source>
</evidence>
<dbReference type="EMBL" id="JABEXW010000070">
    <property type="protein sequence ID" value="KAF4972034.1"/>
    <property type="molecule type" value="Genomic_DNA"/>
</dbReference>
<organism evidence="2 3">
    <name type="scientific">Fusarium sarcochroum</name>
    <dbReference type="NCBI Taxonomy" id="1208366"/>
    <lineage>
        <taxon>Eukaryota</taxon>
        <taxon>Fungi</taxon>
        <taxon>Dikarya</taxon>
        <taxon>Ascomycota</taxon>
        <taxon>Pezizomycotina</taxon>
        <taxon>Sordariomycetes</taxon>
        <taxon>Hypocreomycetidae</taxon>
        <taxon>Hypocreales</taxon>
        <taxon>Nectriaceae</taxon>
        <taxon>Fusarium</taxon>
        <taxon>Fusarium lateritium species complex</taxon>
    </lineage>
</organism>
<keyword evidence="3" id="KW-1185">Reference proteome</keyword>
<reference evidence="2" key="1">
    <citation type="journal article" date="2020" name="BMC Genomics">
        <title>Correction to: Identification and distribution of gene clusters required for synthesis of sphingolipid metabolism inhibitors in diverse species of the filamentous fungus Fusarium.</title>
        <authorList>
            <person name="Kim H.S."/>
            <person name="Lohmar J.M."/>
            <person name="Busman M."/>
            <person name="Brown D.W."/>
            <person name="Naumann T.A."/>
            <person name="Divon H.H."/>
            <person name="Lysoe E."/>
            <person name="Uhlig S."/>
            <person name="Proctor R.H."/>
        </authorList>
    </citation>
    <scope>NUCLEOTIDE SEQUENCE</scope>
    <source>
        <strain evidence="2">NRRL 20472</strain>
    </source>
</reference>
<protein>
    <submittedName>
        <fullName evidence="2">Uncharacterized protein</fullName>
    </submittedName>
</protein>
<reference evidence="2" key="2">
    <citation type="submission" date="2020-05" db="EMBL/GenBank/DDBJ databases">
        <authorList>
            <person name="Kim H.-S."/>
            <person name="Proctor R.H."/>
            <person name="Brown D.W."/>
        </authorList>
    </citation>
    <scope>NUCLEOTIDE SEQUENCE</scope>
    <source>
        <strain evidence="2">NRRL 20472</strain>
    </source>
</reference>
<name>A0A8H4XFB8_9HYPO</name>
<dbReference type="AlphaFoldDB" id="A0A8H4XFB8"/>
<dbReference type="OrthoDB" id="9984533at2759"/>
<evidence type="ECO:0000313" key="3">
    <source>
        <dbReference type="Proteomes" id="UP000622797"/>
    </source>
</evidence>
<evidence type="ECO:0000313" key="2">
    <source>
        <dbReference type="EMBL" id="KAF4972034.1"/>
    </source>
</evidence>
<gene>
    <name evidence="2" type="ORF">FSARC_1302</name>
</gene>
<accession>A0A8H4XFB8</accession>